<dbReference type="FunFam" id="2.60.40.60:FF:000080">
    <property type="entry name" value="FAT atypical cadherin 1"/>
    <property type="match status" value="1"/>
</dbReference>
<evidence type="ECO:0000256" key="2">
    <source>
        <dbReference type="ARBA" id="ARBA00022536"/>
    </source>
</evidence>
<dbReference type="PROSITE" id="PS00232">
    <property type="entry name" value="CADHERIN_1"/>
    <property type="match status" value="4"/>
</dbReference>
<evidence type="ECO:0000313" key="16">
    <source>
        <dbReference type="Proteomes" id="UP000727407"/>
    </source>
</evidence>
<feature type="non-terminal residue" evidence="15">
    <location>
        <position position="1565"/>
    </location>
</feature>
<keyword evidence="16" id="KW-1185">Reference proteome</keyword>
<dbReference type="FunFam" id="2.60.40.60:FF:000015">
    <property type="entry name" value="FAT atypical cadherin 1"/>
    <property type="match status" value="3"/>
</dbReference>
<evidence type="ECO:0000256" key="9">
    <source>
        <dbReference type="ARBA" id="ARBA00023136"/>
    </source>
</evidence>
<keyword evidence="7" id="KW-0130">Cell adhesion</keyword>
<dbReference type="InterPro" id="IPR015919">
    <property type="entry name" value="Cadherin-like_sf"/>
</dbReference>
<dbReference type="FunFam" id="2.60.40.60:FF:000066">
    <property type="entry name" value="FAT atypical cadherin 1"/>
    <property type="match status" value="1"/>
</dbReference>
<feature type="domain" description="Cadherin" evidence="14">
    <location>
        <begin position="1378"/>
        <end position="1488"/>
    </location>
</feature>
<organism evidence="15 16">
    <name type="scientific">Clarias magur</name>
    <name type="common">Asian catfish</name>
    <name type="synonym">Macropteronotus magur</name>
    <dbReference type="NCBI Taxonomy" id="1594786"/>
    <lineage>
        <taxon>Eukaryota</taxon>
        <taxon>Metazoa</taxon>
        <taxon>Chordata</taxon>
        <taxon>Craniata</taxon>
        <taxon>Vertebrata</taxon>
        <taxon>Euteleostomi</taxon>
        <taxon>Actinopterygii</taxon>
        <taxon>Neopterygii</taxon>
        <taxon>Teleostei</taxon>
        <taxon>Ostariophysi</taxon>
        <taxon>Siluriformes</taxon>
        <taxon>Clariidae</taxon>
        <taxon>Clarias</taxon>
    </lineage>
</organism>
<keyword evidence="3" id="KW-0812">Transmembrane</keyword>
<gene>
    <name evidence="15" type="ORF">DAT39_012070</name>
</gene>
<evidence type="ECO:0000256" key="4">
    <source>
        <dbReference type="ARBA" id="ARBA00022729"/>
    </source>
</evidence>
<feature type="domain" description="Cadherin" evidence="14">
    <location>
        <begin position="175"/>
        <end position="282"/>
    </location>
</feature>
<feature type="domain" description="Cadherin" evidence="14">
    <location>
        <begin position="1163"/>
        <end position="1269"/>
    </location>
</feature>
<feature type="domain" description="Cadherin" evidence="14">
    <location>
        <begin position="60"/>
        <end position="174"/>
    </location>
</feature>
<dbReference type="GO" id="GO:0005886">
    <property type="term" value="C:plasma membrane"/>
    <property type="evidence" value="ECO:0007669"/>
    <property type="project" value="InterPro"/>
</dbReference>
<keyword evidence="4 13" id="KW-0732">Signal</keyword>
<dbReference type="Pfam" id="PF00028">
    <property type="entry name" value="Cadherin"/>
    <property type="match status" value="10"/>
</dbReference>
<dbReference type="FunFam" id="2.60.40.60:FF:000039">
    <property type="entry name" value="FAT atypical cadherin 3"/>
    <property type="match status" value="1"/>
</dbReference>
<feature type="domain" description="Cadherin" evidence="14">
    <location>
        <begin position="1058"/>
        <end position="1162"/>
    </location>
</feature>
<evidence type="ECO:0000256" key="12">
    <source>
        <dbReference type="PROSITE-ProRule" id="PRU00043"/>
    </source>
</evidence>
<keyword evidence="8" id="KW-1133">Transmembrane helix</keyword>
<evidence type="ECO:0000256" key="11">
    <source>
        <dbReference type="ARBA" id="ARBA00023180"/>
    </source>
</evidence>
<evidence type="ECO:0000313" key="15">
    <source>
        <dbReference type="EMBL" id="KAF5898218.1"/>
    </source>
</evidence>
<evidence type="ECO:0000256" key="8">
    <source>
        <dbReference type="ARBA" id="ARBA00022989"/>
    </source>
</evidence>
<keyword evidence="9" id="KW-0472">Membrane</keyword>
<evidence type="ECO:0000259" key="14">
    <source>
        <dbReference type="PROSITE" id="PS50268"/>
    </source>
</evidence>
<dbReference type="OrthoDB" id="6252479at2759"/>
<dbReference type="FunFam" id="2.60.40.60:FF:000037">
    <property type="entry name" value="FAT atypical cadherin 1"/>
    <property type="match status" value="1"/>
</dbReference>
<keyword evidence="10" id="KW-1015">Disulfide bond</keyword>
<dbReference type="Gene3D" id="2.60.40.60">
    <property type="entry name" value="Cadherins"/>
    <property type="match status" value="13"/>
</dbReference>
<feature type="domain" description="Cadherin" evidence="14">
    <location>
        <begin position="741"/>
        <end position="845"/>
    </location>
</feature>
<dbReference type="PANTHER" id="PTHR24026:SF136">
    <property type="entry name" value="PROTOCADHERIN-23"/>
    <property type="match status" value="1"/>
</dbReference>
<dbReference type="GO" id="GO:0009653">
    <property type="term" value="P:anatomical structure morphogenesis"/>
    <property type="evidence" value="ECO:0007669"/>
    <property type="project" value="UniProtKB-ARBA"/>
</dbReference>
<comment type="caution">
    <text evidence="15">The sequence shown here is derived from an EMBL/GenBank/DDBJ whole genome shotgun (WGS) entry which is preliminary data.</text>
</comment>
<accession>A0A8J4X9H0</accession>
<reference evidence="15" key="1">
    <citation type="submission" date="2020-07" db="EMBL/GenBank/DDBJ databases">
        <title>Clarias magur genome sequencing, assembly and annotation.</title>
        <authorList>
            <person name="Kushwaha B."/>
            <person name="Kumar R."/>
            <person name="Das P."/>
            <person name="Joshi C.G."/>
            <person name="Kumar D."/>
            <person name="Nagpure N.S."/>
            <person name="Pandey M."/>
            <person name="Agarwal S."/>
            <person name="Srivastava S."/>
            <person name="Singh M."/>
            <person name="Sahoo L."/>
            <person name="Jayasankar P."/>
            <person name="Meher P.K."/>
            <person name="Koringa P.G."/>
            <person name="Iquebal M.A."/>
            <person name="Das S.P."/>
            <person name="Bit A."/>
            <person name="Patnaik S."/>
            <person name="Patel N."/>
            <person name="Shah T.M."/>
            <person name="Hinsu A."/>
            <person name="Jena J.K."/>
        </authorList>
    </citation>
    <scope>NUCLEOTIDE SEQUENCE</scope>
    <source>
        <strain evidence="15">CIFAMagur01</strain>
        <tissue evidence="15">Testis</tissue>
    </source>
</reference>
<evidence type="ECO:0000256" key="5">
    <source>
        <dbReference type="ARBA" id="ARBA00022737"/>
    </source>
</evidence>
<dbReference type="InterPro" id="IPR002126">
    <property type="entry name" value="Cadherin-like_dom"/>
</dbReference>
<dbReference type="PANTHER" id="PTHR24026">
    <property type="entry name" value="FAT ATYPICAL CADHERIN-RELATED"/>
    <property type="match status" value="1"/>
</dbReference>
<proteinExistence type="predicted"/>
<dbReference type="GO" id="GO:0007156">
    <property type="term" value="P:homophilic cell adhesion via plasma membrane adhesion molecules"/>
    <property type="evidence" value="ECO:0007669"/>
    <property type="project" value="InterPro"/>
</dbReference>
<dbReference type="GO" id="GO:0005509">
    <property type="term" value="F:calcium ion binding"/>
    <property type="evidence" value="ECO:0007669"/>
    <property type="project" value="UniProtKB-UniRule"/>
</dbReference>
<dbReference type="SUPFAM" id="SSF49313">
    <property type="entry name" value="Cadherin-like"/>
    <property type="match status" value="14"/>
</dbReference>
<feature type="signal peptide" evidence="13">
    <location>
        <begin position="1"/>
        <end position="47"/>
    </location>
</feature>
<feature type="domain" description="Cadherin" evidence="14">
    <location>
        <begin position="488"/>
        <end position="593"/>
    </location>
</feature>
<evidence type="ECO:0000256" key="10">
    <source>
        <dbReference type="ARBA" id="ARBA00023157"/>
    </source>
</evidence>
<evidence type="ECO:0000256" key="3">
    <source>
        <dbReference type="ARBA" id="ARBA00022692"/>
    </source>
</evidence>
<comment type="subcellular location">
    <subcellularLocation>
        <location evidence="1">Membrane</location>
        <topology evidence="1">Single-pass membrane protein</topology>
    </subcellularLocation>
</comment>
<protein>
    <submittedName>
        <fullName evidence="15">Protocadherin Fat 3-like</fullName>
    </submittedName>
</protein>
<feature type="domain" description="Cadherin" evidence="14">
    <location>
        <begin position="392"/>
        <end position="487"/>
    </location>
</feature>
<dbReference type="SMART" id="SM00112">
    <property type="entry name" value="CA"/>
    <property type="match status" value="11"/>
</dbReference>
<dbReference type="PRINTS" id="PR00205">
    <property type="entry name" value="CADHERIN"/>
</dbReference>
<dbReference type="Proteomes" id="UP000727407">
    <property type="component" value="Unassembled WGS sequence"/>
</dbReference>
<dbReference type="InterPro" id="IPR020894">
    <property type="entry name" value="Cadherin_CS"/>
</dbReference>
<name>A0A8J4X9H0_CLAMG</name>
<feature type="domain" description="Cadherin" evidence="14">
    <location>
        <begin position="1282"/>
        <end position="1362"/>
    </location>
</feature>
<evidence type="ECO:0000256" key="1">
    <source>
        <dbReference type="ARBA" id="ARBA00004167"/>
    </source>
</evidence>
<sequence>MLFIASNFLFTGTLDDDMAINRFPARNVRAHLSSFSLLLLCLLTCFAQLQPRESHVFQFTRTVYNATIYENSPARSYLKSEVKMGIILIQSISADIEYSIMSGDDEGLFEAEKYVLGDFCFLRIHTKGESADILNREIKEYYTLSIRATASGDLQAYAKVIVQVMDMNDLQPLFSPTSYTITVPESTPVGASIAQVTATDADIGSNGEIYYFFMKLVEEFAVHPTSGIIYITAKPNVDKNTKFELEVFAVDRGMKVYENNGLSSTAKVFINIIRVNEFPPTLNVVAVSPSVTDKEPVYAAVTVEDLDEGINGEIEWVGIIKGDPLEQFVLKRAPHGNDYLLKMSEPADWNTFPYAYNLTLQAKDRGIPPRFSNTQILQLLIKRPEPVLFQFEEDIYRATVNEMAPPGTIIRTVAVSPKPQHGTYSLSFTSDSTYFSINSFTGVISTIRPFTMPGHQLFDLEVIESASCLSAKVQIAVEDANNNVPTFTQDSYKVTVNENTPIGTVILVVSAVDGDQGDNGCITYSIPSIQPLPFTINPNTGELMISKELDFESSLDTYVFFVRASDWGLPYRRESEANVTIQLININDNPPLFERVSCKGIIGQDLTIGQTIFTFSAIDNDDLGLVKYNILSGNEQGIFSLNPDSGILSLRKSLVGANVKNEVFSLRIAATDGELSSEPTFINISVVKGKASTRNFNCNDTNVGQRIAEQLLKKASAMDKSKIEEGYNDLYSVNRHTPQFESFSSAIVIREDLPVGSTVMKVNTTDKDTGFNAHILHVISDGNTDSCFNIEMETGVIHIYQPLDRERSDRYLLNISIYDMGLLQMSSWRLVTVNIDDVNDNSPQFSSESYTAVVPENTAIGTEVIQIVASDIDLDQNGEIFYTLLTNTPLFIINSETGWLYVSGKLDRESLPDIILKIEARDKADKGNQKSSVTTLKVYLEDLNDCPPMFIPKSYSCIVLEDVPVGAVITWLQTQDPDLGLGGRVNYFLTNDFNGMFKVNMESGAVKVAKELDFEKQQFYNISVVAKDCDVSAQLHSFSYIEVEVVDVNENFNEPSFSEFAVNATVKENSRLGTSVVQITAKDNDTGRDGQLRYSIKSGSGLGNFVIDEETGVIYTSSILDCERQDSYWLTVYATDRGVVPFSTSIEVYVQVEDVNDNAPLTSEPIYHPYVLENSPKNVSVVRVQANDPDVTSFADYLTYRITAGNPQNFFTINSKTGLITTTSRKLDREQQAEHFLEVTISDGSGVSRQTTVWVIVHIEDENDNTPKFPERVYCISLPERDQNKHGNPVYRVLAFDLDEGPNAELTYSIVDGNEDGKFFIDIKTAMVYSKKMVTAGAYDILTIKAMDNGIPQKWSTVQLHVDWTRKVLPLPQALQFVASVYNFTIAENSKVFQNVGSIFVQQTETPVWFDIIGGTSQEMFNIPRMYHARNCTTSTGKENYDGVNDIQRGMGTIVLVKPLDAENQSFYNLTVQVYIRVLDCNDNSPVFSQPIYEVSVLENTPVNTEVLRVQATDSDERAKLTYSFHGSVDLVSMRMFRIDGGTGVIYTADILDYEACAQHILIIM</sequence>
<feature type="domain" description="Cadherin" evidence="14">
    <location>
        <begin position="846"/>
        <end position="950"/>
    </location>
</feature>
<dbReference type="EMBL" id="QNUK01000206">
    <property type="protein sequence ID" value="KAF5898218.1"/>
    <property type="molecule type" value="Genomic_DNA"/>
</dbReference>
<feature type="domain" description="Cadherin" evidence="14">
    <location>
        <begin position="1489"/>
        <end position="1565"/>
    </location>
</feature>
<keyword evidence="5" id="KW-0677">Repeat</keyword>
<keyword evidence="11" id="KW-0325">Glycoprotein</keyword>
<dbReference type="FunFam" id="2.60.40.60:FF:000064">
    <property type="entry name" value="FAT atypical cadherin 1"/>
    <property type="match status" value="1"/>
</dbReference>
<dbReference type="PROSITE" id="PS50268">
    <property type="entry name" value="CADHERIN_2"/>
    <property type="match status" value="13"/>
</dbReference>
<evidence type="ECO:0000256" key="13">
    <source>
        <dbReference type="SAM" id="SignalP"/>
    </source>
</evidence>
<dbReference type="CDD" id="cd11304">
    <property type="entry name" value="Cadherin_repeat"/>
    <property type="match status" value="13"/>
</dbReference>
<feature type="domain" description="Cadherin" evidence="14">
    <location>
        <begin position="602"/>
        <end position="696"/>
    </location>
</feature>
<keyword evidence="2" id="KW-0245">EGF-like domain</keyword>
<feature type="chain" id="PRO_5035171387" evidence="13">
    <location>
        <begin position="48"/>
        <end position="1565"/>
    </location>
</feature>
<evidence type="ECO:0000256" key="6">
    <source>
        <dbReference type="ARBA" id="ARBA00022837"/>
    </source>
</evidence>
<dbReference type="FunFam" id="2.60.40.60:FF:000052">
    <property type="entry name" value="FAT atypical cadherin 1"/>
    <property type="match status" value="1"/>
</dbReference>
<evidence type="ECO:0000256" key="7">
    <source>
        <dbReference type="ARBA" id="ARBA00022889"/>
    </source>
</evidence>
<feature type="domain" description="Cadherin" evidence="14">
    <location>
        <begin position="951"/>
        <end position="1057"/>
    </location>
</feature>
<keyword evidence="6 12" id="KW-0106">Calcium</keyword>
<dbReference type="FunFam" id="2.60.40.60:FF:000067">
    <property type="entry name" value="FAT atypical cadherin 1"/>
    <property type="match status" value="1"/>
</dbReference>